<reference evidence="2 3" key="1">
    <citation type="submission" date="2015-05" db="EMBL/GenBank/DDBJ databases">
        <title>Photobacterium galathea sp. nov.</title>
        <authorList>
            <person name="Machado H."/>
            <person name="Gram L."/>
        </authorList>
    </citation>
    <scope>NUCLEOTIDE SEQUENCE [LARGE SCALE GENOMIC DNA]</scope>
    <source>
        <strain evidence="2 3">CGMCC 1.12159</strain>
    </source>
</reference>
<keyword evidence="3" id="KW-1185">Reference proteome</keyword>
<dbReference type="Proteomes" id="UP000036097">
    <property type="component" value="Unassembled WGS sequence"/>
</dbReference>
<keyword evidence="2" id="KW-0540">Nuclease</keyword>
<dbReference type="SUPFAM" id="SSF56219">
    <property type="entry name" value="DNase I-like"/>
    <property type="match status" value="1"/>
</dbReference>
<dbReference type="Pfam" id="PF03372">
    <property type="entry name" value="Exo_endo_phos"/>
    <property type="match status" value="1"/>
</dbReference>
<evidence type="ECO:0000313" key="2">
    <source>
        <dbReference type="EMBL" id="KLV06429.1"/>
    </source>
</evidence>
<dbReference type="AlphaFoldDB" id="A0A0J1H3X7"/>
<name>A0A0J1H3X7_9GAMM</name>
<keyword evidence="2" id="KW-0378">Hydrolase</keyword>
<gene>
    <name evidence="2" type="ORF">ABT56_08580</name>
</gene>
<feature type="domain" description="Endonuclease/exonuclease/phosphatase" evidence="1">
    <location>
        <begin position="68"/>
        <end position="271"/>
    </location>
</feature>
<protein>
    <submittedName>
        <fullName evidence="2">Endonuclease</fullName>
    </submittedName>
</protein>
<dbReference type="GO" id="GO:0004519">
    <property type="term" value="F:endonuclease activity"/>
    <property type="evidence" value="ECO:0007669"/>
    <property type="project" value="UniProtKB-KW"/>
</dbReference>
<organism evidence="2 3">
    <name type="scientific">Photobacterium aquae</name>
    <dbReference type="NCBI Taxonomy" id="1195763"/>
    <lineage>
        <taxon>Bacteria</taxon>
        <taxon>Pseudomonadati</taxon>
        <taxon>Pseudomonadota</taxon>
        <taxon>Gammaproteobacteria</taxon>
        <taxon>Vibrionales</taxon>
        <taxon>Vibrionaceae</taxon>
        <taxon>Photobacterium</taxon>
    </lineage>
</organism>
<comment type="caution">
    <text evidence="2">The sequence shown here is derived from an EMBL/GenBank/DDBJ whole genome shotgun (WGS) entry which is preliminary data.</text>
</comment>
<dbReference type="RefSeq" id="WP_047878470.1">
    <property type="nucleotide sequence ID" value="NZ_LDOT01000010.1"/>
</dbReference>
<dbReference type="EMBL" id="LDOT01000010">
    <property type="protein sequence ID" value="KLV06429.1"/>
    <property type="molecule type" value="Genomic_DNA"/>
</dbReference>
<dbReference type="NCBIfam" id="NF003840">
    <property type="entry name" value="PRK05421.1-2"/>
    <property type="match status" value="1"/>
</dbReference>
<dbReference type="NCBIfam" id="NF003842">
    <property type="entry name" value="PRK05421.1-4"/>
    <property type="match status" value="1"/>
</dbReference>
<keyword evidence="2" id="KW-0255">Endonuclease</keyword>
<sequence length="281" mass="31109">MARYTKLVAGIGVVAGALGISALNWSFDVSEVPEVSANVLAPRFTYSCINSDVAMPLDQDGNLTVSVWNIYKQQRDNWRKELETISDTSRLVLLQEASLTSGLKDYLDAASWKVRMANAFKFLNTPAGVMNLSSVNAKSTCAYLAMEPWLRLPKSALLSEFNLSNGQTLAVVNLHGVNFALGLEEYKEQFETLKRVLDKHIGPIILAGDFNTWRQGRLDIVNAFAKSLGLKDAVLAQDRRVKVFGKPLDHLYYRGLDLTKAEAPTTDASDHNPIIASFRLQ</sequence>
<dbReference type="NCBIfam" id="NF003841">
    <property type="entry name" value="PRK05421.1-3"/>
    <property type="match status" value="1"/>
</dbReference>
<dbReference type="OrthoDB" id="9793162at2"/>
<dbReference type="PATRIC" id="fig|1195763.3.peg.1826"/>
<dbReference type="STRING" id="1195763.ABT56_08580"/>
<dbReference type="InterPro" id="IPR005135">
    <property type="entry name" value="Endo/exonuclease/phosphatase"/>
</dbReference>
<evidence type="ECO:0000313" key="3">
    <source>
        <dbReference type="Proteomes" id="UP000036097"/>
    </source>
</evidence>
<dbReference type="Gene3D" id="3.60.10.10">
    <property type="entry name" value="Endonuclease/exonuclease/phosphatase"/>
    <property type="match status" value="1"/>
</dbReference>
<evidence type="ECO:0000259" key="1">
    <source>
        <dbReference type="Pfam" id="PF03372"/>
    </source>
</evidence>
<proteinExistence type="predicted"/>
<accession>A0A0J1H3X7</accession>
<dbReference type="InterPro" id="IPR036691">
    <property type="entry name" value="Endo/exonu/phosph_ase_sf"/>
</dbReference>